<evidence type="ECO:0000256" key="10">
    <source>
        <dbReference type="ARBA" id="ARBA00022759"/>
    </source>
</evidence>
<comment type="similarity">
    <text evidence="4">Belongs to the RNase H family.</text>
</comment>
<evidence type="ECO:0000259" key="14">
    <source>
        <dbReference type="PROSITE" id="PS50879"/>
    </source>
</evidence>
<dbReference type="InterPro" id="IPR009027">
    <property type="entry name" value="Ribosomal_bL9/RNase_H1_N"/>
</dbReference>
<dbReference type="AlphaFoldDB" id="A0A0R1QRH7"/>
<comment type="catalytic activity">
    <reaction evidence="1">
        <text>Endonucleolytic cleavage to 5'-phosphomonoester.</text>
        <dbReference type="EC" id="3.1.26.4"/>
    </reaction>
</comment>
<dbReference type="PATRIC" id="fig|1423805.4.peg.416"/>
<accession>A0A0R1QRH7</accession>
<dbReference type="EMBL" id="AZFC01000035">
    <property type="protein sequence ID" value="KRL46929.1"/>
    <property type="molecule type" value="Genomic_DNA"/>
</dbReference>
<dbReference type="GO" id="GO:0043137">
    <property type="term" value="P:DNA replication, removal of RNA primer"/>
    <property type="evidence" value="ECO:0007669"/>
    <property type="project" value="TreeGrafter"/>
</dbReference>
<dbReference type="FunFam" id="3.40.970.10:FF:000002">
    <property type="entry name" value="Ribonuclease H"/>
    <property type="match status" value="1"/>
</dbReference>
<keyword evidence="10" id="KW-0255">Endonuclease</keyword>
<evidence type="ECO:0000256" key="6">
    <source>
        <dbReference type="ARBA" id="ARBA00012180"/>
    </source>
</evidence>
<dbReference type="InterPro" id="IPR012337">
    <property type="entry name" value="RNaseH-like_sf"/>
</dbReference>
<feature type="compositionally biased region" description="Low complexity" evidence="13">
    <location>
        <begin position="240"/>
        <end position="252"/>
    </location>
</feature>
<dbReference type="InterPro" id="IPR037056">
    <property type="entry name" value="RNase_H1_N_sf"/>
</dbReference>
<evidence type="ECO:0000256" key="4">
    <source>
        <dbReference type="ARBA" id="ARBA00005300"/>
    </source>
</evidence>
<dbReference type="Pfam" id="PF01693">
    <property type="entry name" value="Cauli_VI"/>
    <property type="match status" value="1"/>
</dbReference>
<dbReference type="GO" id="GO:0003676">
    <property type="term" value="F:nucleic acid binding"/>
    <property type="evidence" value="ECO:0007669"/>
    <property type="project" value="InterPro"/>
</dbReference>
<protein>
    <recommendedName>
        <fullName evidence="7">Ribonuclease H</fullName>
        <ecNumber evidence="6">3.1.26.4</ecNumber>
    </recommendedName>
</protein>
<dbReference type="InterPro" id="IPR050092">
    <property type="entry name" value="RNase_H"/>
</dbReference>
<reference evidence="15 16" key="1">
    <citation type="journal article" date="2015" name="Genome Announc.">
        <title>Expanding the biotechnology potential of lactobacilli through comparative genomics of 213 strains and associated genera.</title>
        <authorList>
            <person name="Sun Z."/>
            <person name="Harris H.M."/>
            <person name="McCann A."/>
            <person name="Guo C."/>
            <person name="Argimon S."/>
            <person name="Zhang W."/>
            <person name="Yang X."/>
            <person name="Jeffery I.B."/>
            <person name="Cooney J.C."/>
            <person name="Kagawa T.F."/>
            <person name="Liu W."/>
            <person name="Song Y."/>
            <person name="Salvetti E."/>
            <person name="Wrobel A."/>
            <person name="Rasinkangas P."/>
            <person name="Parkhill J."/>
            <person name="Rea M.C."/>
            <person name="O'Sullivan O."/>
            <person name="Ritari J."/>
            <person name="Douillard F.P."/>
            <person name="Paul Ross R."/>
            <person name="Yang R."/>
            <person name="Briner A.E."/>
            <person name="Felis G.E."/>
            <person name="de Vos W.M."/>
            <person name="Barrangou R."/>
            <person name="Klaenhammer T.R."/>
            <person name="Caufield P.W."/>
            <person name="Cui Y."/>
            <person name="Zhang H."/>
            <person name="O'Toole P.W."/>
        </authorList>
    </citation>
    <scope>NUCLEOTIDE SEQUENCE [LARGE SCALE GENOMIC DNA]</scope>
    <source>
        <strain evidence="15 16">DSM 15429</strain>
    </source>
</reference>
<feature type="domain" description="RNase H type-1" evidence="14">
    <location>
        <begin position="75"/>
        <end position="232"/>
    </location>
</feature>
<comment type="function">
    <text evidence="3">Endonuclease that specifically degrades the RNA of RNA-DNA hybrids.</text>
</comment>
<dbReference type="Pfam" id="PF00075">
    <property type="entry name" value="RNase_H"/>
    <property type="match status" value="1"/>
</dbReference>
<dbReference type="PANTHER" id="PTHR10642">
    <property type="entry name" value="RIBONUCLEASE H1"/>
    <property type="match status" value="1"/>
</dbReference>
<dbReference type="GO" id="GO:0046872">
    <property type="term" value="F:metal ion binding"/>
    <property type="evidence" value="ECO:0007669"/>
    <property type="project" value="UniProtKB-KW"/>
</dbReference>
<organism evidence="15 16">
    <name type="scientific">Levilactobacillus spicheri DSM 15429</name>
    <dbReference type="NCBI Taxonomy" id="1423805"/>
    <lineage>
        <taxon>Bacteria</taxon>
        <taxon>Bacillati</taxon>
        <taxon>Bacillota</taxon>
        <taxon>Bacilli</taxon>
        <taxon>Lactobacillales</taxon>
        <taxon>Lactobacillaceae</taxon>
        <taxon>Levilactobacillus</taxon>
    </lineage>
</organism>
<keyword evidence="8" id="KW-0540">Nuclease</keyword>
<evidence type="ECO:0000256" key="5">
    <source>
        <dbReference type="ARBA" id="ARBA00011245"/>
    </source>
</evidence>
<dbReference type="InterPro" id="IPR011320">
    <property type="entry name" value="RNase_H1_N"/>
</dbReference>
<dbReference type="SUPFAM" id="SSF55658">
    <property type="entry name" value="L9 N-domain-like"/>
    <property type="match status" value="1"/>
</dbReference>
<comment type="subunit">
    <text evidence="5">Monomer.</text>
</comment>
<evidence type="ECO:0000256" key="8">
    <source>
        <dbReference type="ARBA" id="ARBA00022722"/>
    </source>
</evidence>
<feature type="compositionally biased region" description="Low complexity" evidence="13">
    <location>
        <begin position="69"/>
        <end position="78"/>
    </location>
</feature>
<keyword evidence="9" id="KW-0479">Metal-binding</keyword>
<dbReference type="PROSITE" id="PS50879">
    <property type="entry name" value="RNASE_H_1"/>
    <property type="match status" value="1"/>
</dbReference>
<evidence type="ECO:0000256" key="11">
    <source>
        <dbReference type="ARBA" id="ARBA00022801"/>
    </source>
</evidence>
<feature type="region of interest" description="Disordered" evidence="13">
    <location>
        <begin position="240"/>
        <end position="299"/>
    </location>
</feature>
<dbReference type="InterPro" id="IPR002156">
    <property type="entry name" value="RNaseH_domain"/>
</dbReference>
<evidence type="ECO:0000256" key="9">
    <source>
        <dbReference type="ARBA" id="ARBA00022723"/>
    </source>
</evidence>
<dbReference type="InterPro" id="IPR022892">
    <property type="entry name" value="RNaseHI"/>
</dbReference>
<proteinExistence type="inferred from homology"/>
<dbReference type="Gene3D" id="3.40.970.10">
    <property type="entry name" value="Ribonuclease H1, N-terminal domain"/>
    <property type="match status" value="1"/>
</dbReference>
<comment type="caution">
    <text evidence="15">The sequence shown here is derived from an EMBL/GenBank/DDBJ whole genome shotgun (WGS) entry which is preliminary data.</text>
</comment>
<evidence type="ECO:0000256" key="13">
    <source>
        <dbReference type="SAM" id="MobiDB-lite"/>
    </source>
</evidence>
<dbReference type="Proteomes" id="UP000051835">
    <property type="component" value="Unassembled WGS sequence"/>
</dbReference>
<keyword evidence="11" id="KW-0378">Hydrolase</keyword>
<dbReference type="InterPro" id="IPR036397">
    <property type="entry name" value="RNaseH_sf"/>
</dbReference>
<evidence type="ECO:0000256" key="3">
    <source>
        <dbReference type="ARBA" id="ARBA00004065"/>
    </source>
</evidence>
<dbReference type="EC" id="3.1.26.4" evidence="6"/>
<dbReference type="Gene3D" id="3.30.420.10">
    <property type="entry name" value="Ribonuclease H-like superfamily/Ribonuclease H"/>
    <property type="match status" value="1"/>
</dbReference>
<name>A0A0R1QRH7_9LACO</name>
<feature type="region of interest" description="Disordered" evidence="13">
    <location>
        <begin position="52"/>
        <end position="96"/>
    </location>
</feature>
<gene>
    <name evidence="15" type="ORF">FD37_GL000409</name>
</gene>
<dbReference type="GO" id="GO:0004523">
    <property type="term" value="F:RNA-DNA hybrid ribonuclease activity"/>
    <property type="evidence" value="ECO:0007669"/>
    <property type="project" value="UniProtKB-EC"/>
</dbReference>
<evidence type="ECO:0000256" key="12">
    <source>
        <dbReference type="ARBA" id="ARBA00022842"/>
    </source>
</evidence>
<evidence type="ECO:0000256" key="1">
    <source>
        <dbReference type="ARBA" id="ARBA00000077"/>
    </source>
</evidence>
<evidence type="ECO:0000313" key="15">
    <source>
        <dbReference type="EMBL" id="KRL46929.1"/>
    </source>
</evidence>
<dbReference type="SUPFAM" id="SSF53098">
    <property type="entry name" value="Ribonuclease H-like"/>
    <property type="match status" value="1"/>
</dbReference>
<evidence type="ECO:0000313" key="16">
    <source>
        <dbReference type="Proteomes" id="UP000051835"/>
    </source>
</evidence>
<comment type="cofactor">
    <cofactor evidence="2">
        <name>Mg(2+)</name>
        <dbReference type="ChEBI" id="CHEBI:18420"/>
    </cofactor>
</comment>
<dbReference type="PANTHER" id="PTHR10642:SF26">
    <property type="entry name" value="RIBONUCLEASE H1"/>
    <property type="match status" value="1"/>
</dbReference>
<sequence length="299" mass="32504">MGILVAQKFYAVRRGRRPGIYRTWPETQQQVNGFTGAQYKSFPTEAAAKAFMQGKSTPTTGRRPVRSSAPAQPTTPATITVYTDGGSRNTGNVAGGHVRAGDKAAWAYRIELPADQVMTDSAGEWGASNNRMEIMAFLRALQALQRRGVNDQSIQFVLDSRYVLNAITQGWLAGWKRRGWKRSAGPLANAELWADVDRLLGAFPHLSFNWTKGHATNQGNVFVDHLLNQTMDAMVAGHPAPTAQAPRATPATKSQPAAHPKPARADQPASRETVDRSVAAIRQILHDAGLPDDAPQSKD</sequence>
<evidence type="ECO:0000256" key="2">
    <source>
        <dbReference type="ARBA" id="ARBA00001946"/>
    </source>
</evidence>
<keyword evidence="12" id="KW-0460">Magnesium</keyword>
<dbReference type="CDD" id="cd09278">
    <property type="entry name" value="RNase_HI_prokaryote_like"/>
    <property type="match status" value="1"/>
</dbReference>
<evidence type="ECO:0000256" key="7">
    <source>
        <dbReference type="ARBA" id="ARBA00017721"/>
    </source>
</evidence>